<feature type="domain" description="PH" evidence="3">
    <location>
        <begin position="270"/>
        <end position="375"/>
    </location>
</feature>
<dbReference type="SUPFAM" id="SSF50729">
    <property type="entry name" value="PH domain-like"/>
    <property type="match status" value="1"/>
</dbReference>
<dbReference type="InParanoid" id="E4X4J9"/>
<keyword evidence="5" id="KW-1185">Reference proteome</keyword>
<feature type="signal peptide" evidence="2">
    <location>
        <begin position="1"/>
        <end position="24"/>
    </location>
</feature>
<dbReference type="AlphaFoldDB" id="E4X4J9"/>
<feature type="compositionally biased region" description="Polar residues" evidence="1">
    <location>
        <begin position="215"/>
        <end position="244"/>
    </location>
</feature>
<dbReference type="Proteomes" id="UP000001307">
    <property type="component" value="Unassembled WGS sequence"/>
</dbReference>
<reference evidence="4" key="1">
    <citation type="journal article" date="2010" name="Science">
        <title>Plasticity of animal genome architecture unmasked by rapid evolution of a pelagic tunicate.</title>
        <authorList>
            <person name="Denoeud F."/>
            <person name="Henriet S."/>
            <person name="Mungpakdee S."/>
            <person name="Aury J.M."/>
            <person name="Da Silva C."/>
            <person name="Brinkmann H."/>
            <person name="Mikhaleva J."/>
            <person name="Olsen L.C."/>
            <person name="Jubin C."/>
            <person name="Canestro C."/>
            <person name="Bouquet J.M."/>
            <person name="Danks G."/>
            <person name="Poulain J."/>
            <person name="Campsteijn C."/>
            <person name="Adamski M."/>
            <person name="Cross I."/>
            <person name="Yadetie F."/>
            <person name="Muffato M."/>
            <person name="Louis A."/>
            <person name="Butcher S."/>
            <person name="Tsagkogeorga G."/>
            <person name="Konrad A."/>
            <person name="Singh S."/>
            <person name="Jensen M.F."/>
            <person name="Cong E.H."/>
            <person name="Eikeseth-Otteraa H."/>
            <person name="Noel B."/>
            <person name="Anthouard V."/>
            <person name="Porcel B.M."/>
            <person name="Kachouri-Lafond R."/>
            <person name="Nishino A."/>
            <person name="Ugolini M."/>
            <person name="Chourrout P."/>
            <person name="Nishida H."/>
            <person name="Aasland R."/>
            <person name="Huzurbazar S."/>
            <person name="Westhof E."/>
            <person name="Delsuc F."/>
            <person name="Lehrach H."/>
            <person name="Reinhardt R."/>
            <person name="Weissenbach J."/>
            <person name="Roy S.W."/>
            <person name="Artiguenave F."/>
            <person name="Postlethwait J.H."/>
            <person name="Manak J.R."/>
            <person name="Thompson E.M."/>
            <person name="Jaillon O."/>
            <person name="Du Pasquier L."/>
            <person name="Boudinot P."/>
            <person name="Liberles D.A."/>
            <person name="Volff J.N."/>
            <person name="Philippe H."/>
            <person name="Lenhard B."/>
            <person name="Roest Crollius H."/>
            <person name="Wincker P."/>
            <person name="Chourrout D."/>
        </authorList>
    </citation>
    <scope>NUCLEOTIDE SEQUENCE [LARGE SCALE GENOMIC DNA]</scope>
</reference>
<dbReference type="InterPro" id="IPR011993">
    <property type="entry name" value="PH-like_dom_sf"/>
</dbReference>
<feature type="region of interest" description="Disordered" evidence="1">
    <location>
        <begin position="381"/>
        <end position="416"/>
    </location>
</feature>
<evidence type="ECO:0000256" key="1">
    <source>
        <dbReference type="SAM" id="MobiDB-lite"/>
    </source>
</evidence>
<evidence type="ECO:0000313" key="5">
    <source>
        <dbReference type="Proteomes" id="UP000001307"/>
    </source>
</evidence>
<feature type="chain" id="PRO_5003190888" description="PH domain-containing protein" evidence="2">
    <location>
        <begin position="25"/>
        <end position="416"/>
    </location>
</feature>
<sequence length="416" mass="46831">MIVFKKNFSFIIFVLIDNLDTAEAEKALGKAENYRNQLNARSKDFDDAKRLASTLDDESKETMEKLLRDREGLEVFLDDQETRLNIACDMLGFLRDAETLESWLKSQKVAESSSDASIEICQKLLEETDRKVGQAKTWEAKIETLKKPTMFEEANRDAIKKAAEEEELLKMKEREEAEKLAEKAKQEEQKSAAVQETRNEEVEQEREIVQSQSVPSEVSNVQNGNELPDSVKTNGMSQSEDLNQSISSKHESSISESTKEAHSATLSTPTKLKTGALSRKFVVINGKSAKDRTWKDTWISIHDDKVAFYKDKKSSESNKNPDPAFPQAQVKVIREQHHKRDFVLKVTCKNTELLLDTGDKARMEQWFVSLGGDPENASLWSAITDNAAASPSPSRSSKSKKRSLFGRKNSSAVPSS</sequence>
<feature type="compositionally biased region" description="Low complexity" evidence="1">
    <location>
        <begin position="387"/>
        <end position="396"/>
    </location>
</feature>
<evidence type="ECO:0000313" key="4">
    <source>
        <dbReference type="EMBL" id="CBY23989.1"/>
    </source>
</evidence>
<dbReference type="PROSITE" id="PS50003">
    <property type="entry name" value="PH_DOMAIN"/>
    <property type="match status" value="1"/>
</dbReference>
<evidence type="ECO:0000256" key="2">
    <source>
        <dbReference type="SAM" id="SignalP"/>
    </source>
</evidence>
<accession>E4X4J9</accession>
<feature type="compositionally biased region" description="Basic and acidic residues" evidence="1">
    <location>
        <begin position="248"/>
        <end position="262"/>
    </location>
</feature>
<keyword evidence="2" id="KW-0732">Signal</keyword>
<gene>
    <name evidence="4" type="ORF">GSOID_T00001327001</name>
</gene>
<dbReference type="Pfam" id="PF00169">
    <property type="entry name" value="PH"/>
    <property type="match status" value="1"/>
</dbReference>
<dbReference type="EMBL" id="FN653024">
    <property type="protein sequence ID" value="CBY23989.1"/>
    <property type="molecule type" value="Genomic_DNA"/>
</dbReference>
<proteinExistence type="predicted"/>
<feature type="compositionally biased region" description="Basic and acidic residues" evidence="1">
    <location>
        <begin position="197"/>
        <end position="208"/>
    </location>
</feature>
<evidence type="ECO:0000259" key="3">
    <source>
        <dbReference type="PROSITE" id="PS50003"/>
    </source>
</evidence>
<name>E4X4J9_OIKDI</name>
<protein>
    <recommendedName>
        <fullName evidence="3">PH domain-containing protein</fullName>
    </recommendedName>
</protein>
<feature type="region of interest" description="Disordered" evidence="1">
    <location>
        <begin position="179"/>
        <end position="268"/>
    </location>
</feature>
<feature type="compositionally biased region" description="Basic and acidic residues" evidence="1">
    <location>
        <begin position="179"/>
        <end position="190"/>
    </location>
</feature>
<organism evidence="4">
    <name type="scientific">Oikopleura dioica</name>
    <name type="common">Tunicate</name>
    <dbReference type="NCBI Taxonomy" id="34765"/>
    <lineage>
        <taxon>Eukaryota</taxon>
        <taxon>Metazoa</taxon>
        <taxon>Chordata</taxon>
        <taxon>Tunicata</taxon>
        <taxon>Appendicularia</taxon>
        <taxon>Copelata</taxon>
        <taxon>Oikopleuridae</taxon>
        <taxon>Oikopleura</taxon>
    </lineage>
</organism>
<dbReference type="Gene3D" id="2.30.29.30">
    <property type="entry name" value="Pleckstrin-homology domain (PH domain)/Phosphotyrosine-binding domain (PTB)"/>
    <property type="match status" value="1"/>
</dbReference>
<dbReference type="InterPro" id="IPR001849">
    <property type="entry name" value="PH_domain"/>
</dbReference>